<dbReference type="EMBL" id="AP011651">
    <property type="protein sequence ID" value="BAL53194.1"/>
    <property type="molecule type" value="Genomic_DNA"/>
</dbReference>
<organism evidence="1">
    <name type="scientific">uncultured Chloroflexota bacterium</name>
    <dbReference type="NCBI Taxonomy" id="166587"/>
    <lineage>
        <taxon>Bacteria</taxon>
        <taxon>Bacillati</taxon>
        <taxon>Chloroflexota</taxon>
        <taxon>environmental samples</taxon>
    </lineage>
</organism>
<evidence type="ECO:0000313" key="1">
    <source>
        <dbReference type="EMBL" id="BAL53194.1"/>
    </source>
</evidence>
<reference evidence="1" key="2">
    <citation type="journal article" date="2012" name="PLoS ONE">
        <title>A Deeply Branching Thermophilic Bacterium with an Ancient Acetyl-CoA Pathway Dominates a Subsurface Ecosystem.</title>
        <authorList>
            <person name="Takami H."/>
            <person name="Noguchi H."/>
            <person name="Takaki Y."/>
            <person name="Uchiyama I."/>
            <person name="Toyoda A."/>
            <person name="Nishi S."/>
            <person name="Chee G.-J."/>
            <person name="Arai W."/>
            <person name="Nunoura T."/>
            <person name="Itoh T."/>
            <person name="Hattori M."/>
            <person name="Takai K."/>
        </authorList>
    </citation>
    <scope>NUCLEOTIDE SEQUENCE</scope>
</reference>
<accession>H5SAK8</accession>
<dbReference type="AlphaFoldDB" id="H5SAK8"/>
<name>H5SAK8_9CHLR</name>
<reference evidence="1" key="1">
    <citation type="journal article" date="2005" name="Environ. Microbiol.">
        <title>Genetic and functional properties of uncultivated thermophilic crenarchaeotes from a subsurface gold mine as revealed by analysis of genome fragments.</title>
        <authorList>
            <person name="Nunoura T."/>
            <person name="Hirayama H."/>
            <person name="Takami H."/>
            <person name="Oida H."/>
            <person name="Nishi S."/>
            <person name="Shimamura S."/>
            <person name="Suzuki Y."/>
            <person name="Inagaki F."/>
            <person name="Takai K."/>
            <person name="Nealson K.H."/>
            <person name="Horikoshi K."/>
        </authorList>
    </citation>
    <scope>NUCLEOTIDE SEQUENCE</scope>
</reference>
<protein>
    <submittedName>
        <fullName evidence="1">Uncharacterized protein</fullName>
    </submittedName>
</protein>
<sequence length="78" mass="9045">MTPRLKEVFAASYELYCNDVSRLSGYQNAWPVEYQNVNFYTVFKPESAAGAGDWRAWLVGIDYVSQQPYLFALIHYQP</sequence>
<proteinExistence type="predicted"/>
<gene>
    <name evidence="1" type="ORF">HGMM_F05B10C16</name>
</gene>